<evidence type="ECO:0000256" key="1">
    <source>
        <dbReference type="ARBA" id="ARBA00004453"/>
    </source>
</evidence>
<dbReference type="Pfam" id="PF00816">
    <property type="entry name" value="Histone_HNS"/>
    <property type="match status" value="1"/>
</dbReference>
<evidence type="ECO:0000256" key="2">
    <source>
        <dbReference type="ARBA" id="ARBA00010610"/>
    </source>
</evidence>
<dbReference type="SMART" id="SM00528">
    <property type="entry name" value="HNS"/>
    <property type="match status" value="1"/>
</dbReference>
<evidence type="ECO:0000256" key="3">
    <source>
        <dbReference type="ARBA" id="ARBA00022490"/>
    </source>
</evidence>
<comment type="subcellular location">
    <subcellularLocation>
        <location evidence="1">Cytoplasm</location>
        <location evidence="1">Nucleoid</location>
    </subcellularLocation>
</comment>
<evidence type="ECO:0000256" key="8">
    <source>
        <dbReference type="SAM" id="MobiDB-lite"/>
    </source>
</evidence>
<keyword evidence="11" id="KW-1185">Reference proteome</keyword>
<evidence type="ECO:0000256" key="4">
    <source>
        <dbReference type="ARBA" id="ARBA00023125"/>
    </source>
</evidence>
<gene>
    <name evidence="10" type="ORF">CWI76_03610</name>
</gene>
<evidence type="ECO:0000256" key="7">
    <source>
        <dbReference type="SAM" id="Coils"/>
    </source>
</evidence>
<dbReference type="GO" id="GO:0030527">
    <property type="term" value="F:structural constituent of chromatin"/>
    <property type="evidence" value="ECO:0007669"/>
    <property type="project" value="InterPro"/>
</dbReference>
<dbReference type="OrthoDB" id="6088948at2"/>
<dbReference type="RefSeq" id="WP_126758990.1">
    <property type="nucleotide sequence ID" value="NZ_CP085233.1"/>
</dbReference>
<dbReference type="SUPFAM" id="SSF81273">
    <property type="entry name" value="H-NS histone-like proteins"/>
    <property type="match status" value="2"/>
</dbReference>
<dbReference type="AlphaFoldDB" id="A0A432YK62"/>
<dbReference type="InterPro" id="IPR054180">
    <property type="entry name" value="H-NS-like_N"/>
</dbReference>
<dbReference type="InterPro" id="IPR027444">
    <property type="entry name" value="H-NS_C_dom"/>
</dbReference>
<name>A0A432YK62_9GAMM</name>
<organism evidence="10 11">
    <name type="scientific">Pseudidiomarina marina</name>
    <dbReference type="NCBI Taxonomy" id="502366"/>
    <lineage>
        <taxon>Bacteria</taxon>
        <taxon>Pseudomonadati</taxon>
        <taxon>Pseudomonadota</taxon>
        <taxon>Gammaproteobacteria</taxon>
        <taxon>Alteromonadales</taxon>
        <taxon>Idiomarinaceae</taxon>
        <taxon>Pseudidiomarina</taxon>
    </lineage>
</organism>
<keyword evidence="3" id="KW-0963">Cytoplasm</keyword>
<dbReference type="EMBL" id="PIPZ01000001">
    <property type="protein sequence ID" value="RUO61367.1"/>
    <property type="molecule type" value="Genomic_DNA"/>
</dbReference>
<dbReference type="InterPro" id="IPR027454">
    <property type="entry name" value="Histone_HNS_N"/>
</dbReference>
<dbReference type="Proteomes" id="UP000288127">
    <property type="component" value="Unassembled WGS sequence"/>
</dbReference>
<keyword evidence="4 5" id="KW-0238">DNA-binding</keyword>
<dbReference type="GO" id="GO:0009295">
    <property type="term" value="C:nucleoid"/>
    <property type="evidence" value="ECO:0007669"/>
    <property type="project" value="UniProtKB-SubCell"/>
</dbReference>
<comment type="caution">
    <text evidence="10">The sequence shown here is derived from an EMBL/GenBank/DDBJ whole genome shotgun (WGS) entry which is preliminary data.</text>
</comment>
<dbReference type="PANTHER" id="PTHR38097:SF2">
    <property type="entry name" value="DNA-BINDING PROTEIN STPA"/>
    <property type="match status" value="1"/>
</dbReference>
<dbReference type="GO" id="GO:0003680">
    <property type="term" value="F:minor groove of adenine-thymine-rich DNA binding"/>
    <property type="evidence" value="ECO:0007669"/>
    <property type="project" value="TreeGrafter"/>
</dbReference>
<sequence length="134" mass="15327">MSEFLKILNHGRRLKAAVKELSVTELEEVREKLNKVIEERREEEAELRKLEAEKQRKIEEVKRFIDEAGIDLAELVGEPSITTKTPKKRAPKPPKYEITDTEGNRVTWTGQGRMPKALKAAVDSGKSLESFLIK</sequence>
<dbReference type="PANTHER" id="PTHR38097">
    <property type="match status" value="1"/>
</dbReference>
<dbReference type="Gene3D" id="4.10.430.10">
    <property type="entry name" value="Histone-like protein H-NS, C-terminal domain"/>
    <property type="match status" value="1"/>
</dbReference>
<comment type="similarity">
    <text evidence="2 5">Belongs to the histone-like protein H-NS family.</text>
</comment>
<feature type="DNA-binding region" evidence="6">
    <location>
        <begin position="111"/>
        <end position="116"/>
    </location>
</feature>
<evidence type="ECO:0000256" key="5">
    <source>
        <dbReference type="PIRNR" id="PIRNR002096"/>
    </source>
</evidence>
<dbReference type="GO" id="GO:0032993">
    <property type="term" value="C:protein-DNA complex"/>
    <property type="evidence" value="ECO:0007669"/>
    <property type="project" value="TreeGrafter"/>
</dbReference>
<proteinExistence type="inferred from homology"/>
<accession>A0A432YK62</accession>
<dbReference type="PIRSF" id="PIRSF002096">
    <property type="entry name" value="HnS"/>
    <property type="match status" value="1"/>
</dbReference>
<reference evidence="11" key="1">
    <citation type="journal article" date="2018" name="Front. Microbiol.">
        <title>Genome-Based Analysis Reveals the Taxonomy and Diversity of the Family Idiomarinaceae.</title>
        <authorList>
            <person name="Liu Y."/>
            <person name="Lai Q."/>
            <person name="Shao Z."/>
        </authorList>
    </citation>
    <scope>NUCLEOTIDE SEQUENCE [LARGE SCALE GENOMIC DNA]</scope>
    <source>
        <strain evidence="11">PIM1</strain>
    </source>
</reference>
<evidence type="ECO:0000313" key="11">
    <source>
        <dbReference type="Proteomes" id="UP000288127"/>
    </source>
</evidence>
<dbReference type="InterPro" id="IPR037150">
    <property type="entry name" value="H-NS_C_dom_sf"/>
</dbReference>
<dbReference type="InterPro" id="IPR001801">
    <property type="entry name" value="Histone_HNS"/>
</dbReference>
<evidence type="ECO:0000256" key="6">
    <source>
        <dbReference type="PIRSR" id="PIRSR002096-1"/>
    </source>
</evidence>
<feature type="region of interest" description="Disordered" evidence="8">
    <location>
        <begin position="81"/>
        <end position="112"/>
    </location>
</feature>
<keyword evidence="7" id="KW-0175">Coiled coil</keyword>
<evidence type="ECO:0000259" key="9">
    <source>
        <dbReference type="SMART" id="SM00528"/>
    </source>
</evidence>
<dbReference type="Gene3D" id="1.10.287.1050">
    <property type="entry name" value="H-NS histone-like proteins"/>
    <property type="match status" value="1"/>
</dbReference>
<protein>
    <recommendedName>
        <fullName evidence="5">DNA-binding protein</fullName>
    </recommendedName>
</protein>
<dbReference type="GO" id="GO:0005829">
    <property type="term" value="C:cytosol"/>
    <property type="evidence" value="ECO:0007669"/>
    <property type="project" value="TreeGrafter"/>
</dbReference>
<dbReference type="Pfam" id="PF22470">
    <property type="entry name" value="Histone_HNS_N"/>
    <property type="match status" value="1"/>
</dbReference>
<dbReference type="GO" id="GO:0000976">
    <property type="term" value="F:transcription cis-regulatory region binding"/>
    <property type="evidence" value="ECO:0007669"/>
    <property type="project" value="TreeGrafter"/>
</dbReference>
<dbReference type="GO" id="GO:0046983">
    <property type="term" value="F:protein dimerization activity"/>
    <property type="evidence" value="ECO:0007669"/>
    <property type="project" value="InterPro"/>
</dbReference>
<evidence type="ECO:0000313" key="10">
    <source>
        <dbReference type="EMBL" id="RUO61367.1"/>
    </source>
</evidence>
<dbReference type="GO" id="GO:0001217">
    <property type="term" value="F:DNA-binding transcription repressor activity"/>
    <property type="evidence" value="ECO:0007669"/>
    <property type="project" value="TreeGrafter"/>
</dbReference>
<feature type="coiled-coil region" evidence="7">
    <location>
        <begin position="19"/>
        <end position="67"/>
    </location>
</feature>
<dbReference type="GO" id="GO:0003681">
    <property type="term" value="F:bent DNA binding"/>
    <property type="evidence" value="ECO:0007669"/>
    <property type="project" value="TreeGrafter"/>
</dbReference>
<feature type="domain" description="DNA-binding protein H-NS-like C-terminal" evidence="9">
    <location>
        <begin position="86"/>
        <end position="133"/>
    </location>
</feature>